<name>A0A9X2CJ85_9GAMM</name>
<keyword evidence="3" id="KW-1185">Reference proteome</keyword>
<feature type="transmembrane region" description="Helical" evidence="1">
    <location>
        <begin position="34"/>
        <end position="59"/>
    </location>
</feature>
<evidence type="ECO:0000313" key="3">
    <source>
        <dbReference type="Proteomes" id="UP001139333"/>
    </source>
</evidence>
<feature type="transmembrane region" description="Helical" evidence="1">
    <location>
        <begin position="121"/>
        <end position="138"/>
    </location>
</feature>
<protein>
    <submittedName>
        <fullName evidence="2">DUF2955 domain-containing protein</fullName>
    </submittedName>
</protein>
<feature type="transmembrane region" description="Helical" evidence="1">
    <location>
        <begin position="239"/>
        <end position="259"/>
    </location>
</feature>
<gene>
    <name evidence="2" type="ORF">L2672_03560</name>
</gene>
<proteinExistence type="predicted"/>
<feature type="transmembrane region" description="Helical" evidence="1">
    <location>
        <begin position="144"/>
        <end position="169"/>
    </location>
</feature>
<evidence type="ECO:0000256" key="1">
    <source>
        <dbReference type="SAM" id="Phobius"/>
    </source>
</evidence>
<reference evidence="2" key="1">
    <citation type="submission" date="2022-01" db="EMBL/GenBank/DDBJ databases">
        <title>Whole genome-based taxonomy of the Shewanellaceae.</title>
        <authorList>
            <person name="Martin-Rodriguez A.J."/>
        </authorList>
    </citation>
    <scope>NUCLEOTIDE SEQUENCE</scope>
    <source>
        <strain evidence="2">DSM 16422</strain>
    </source>
</reference>
<feature type="transmembrane region" description="Helical" evidence="1">
    <location>
        <begin position="265"/>
        <end position="284"/>
    </location>
</feature>
<dbReference type="Pfam" id="PF11168">
    <property type="entry name" value="DUF2955"/>
    <property type="match status" value="1"/>
</dbReference>
<keyword evidence="1" id="KW-1133">Transmembrane helix</keyword>
<dbReference type="RefSeq" id="WP_248994466.1">
    <property type="nucleotide sequence ID" value="NZ_JAKIKP010000002.1"/>
</dbReference>
<dbReference type="AlphaFoldDB" id="A0A9X2CJ85"/>
<feature type="transmembrane region" description="Helical" evidence="1">
    <location>
        <begin position="71"/>
        <end position="89"/>
    </location>
</feature>
<keyword evidence="1" id="KW-0472">Membrane</keyword>
<dbReference type="Proteomes" id="UP001139333">
    <property type="component" value="Unassembled WGS sequence"/>
</dbReference>
<feature type="transmembrane region" description="Helical" evidence="1">
    <location>
        <begin position="291"/>
        <end position="308"/>
    </location>
</feature>
<evidence type="ECO:0000313" key="2">
    <source>
        <dbReference type="EMBL" id="MCL1141781.1"/>
    </source>
</evidence>
<feature type="transmembrane region" description="Helical" evidence="1">
    <location>
        <begin position="320"/>
        <end position="340"/>
    </location>
</feature>
<feature type="transmembrane region" description="Helical" evidence="1">
    <location>
        <begin position="95"/>
        <end position="114"/>
    </location>
</feature>
<dbReference type="EMBL" id="JAKIKP010000002">
    <property type="protein sequence ID" value="MCL1141781.1"/>
    <property type="molecule type" value="Genomic_DNA"/>
</dbReference>
<comment type="caution">
    <text evidence="2">The sequence shown here is derived from an EMBL/GenBank/DDBJ whole genome shotgun (WGS) entry which is preliminary data.</text>
</comment>
<keyword evidence="1" id="KW-0812">Transmembrane</keyword>
<organism evidence="2 3">
    <name type="scientific">Shewanella gaetbuli</name>
    <dbReference type="NCBI Taxonomy" id="220752"/>
    <lineage>
        <taxon>Bacteria</taxon>
        <taxon>Pseudomonadati</taxon>
        <taxon>Pseudomonadota</taxon>
        <taxon>Gammaproteobacteria</taxon>
        <taxon>Alteromonadales</taxon>
        <taxon>Shewanellaceae</taxon>
        <taxon>Shewanella</taxon>
    </lineage>
</organism>
<dbReference type="InterPro" id="IPR022604">
    <property type="entry name" value="DUF2955"/>
</dbReference>
<sequence>MSDNAAAQDSSNAKNTELVEVIYTRRVLRFTLGVGIAVAISAFFEWQLAFILPVFVAKFLVERVAPTIQTVYELLNSMVVTIGIAWMVSFGPVHYPFILLPLLALMMLWAYYLFSNPKWNFFATILIVSTLVLPYLGILHPGIAIFVGAGISLSGVIAVLIFTLLHILLPDLAPEKERFSEPELSSDQRFYEAIRALIISFPVITFFFLFEVTGALLTMIFIAILSLQAAGTKSIKVSLFLLLTNGIGGVLAIVFYNLLVIVPELAFYVGLTMFAALIFAQKIYQDPAKAPIFAGIFTGLLVVVGSTASSTDSDVATNFYIRIAQLFIVGVYMVVASFYLETRNWRFLPSNRH</sequence>
<accession>A0A9X2CJ85</accession>